<dbReference type="EMBL" id="BAABJZ010000003">
    <property type="protein sequence ID" value="GAA4872124.1"/>
    <property type="molecule type" value="Genomic_DNA"/>
</dbReference>
<keyword evidence="1" id="KW-0472">Membrane</keyword>
<feature type="transmembrane region" description="Helical" evidence="1">
    <location>
        <begin position="123"/>
        <end position="140"/>
    </location>
</feature>
<keyword evidence="3" id="KW-1185">Reference proteome</keyword>
<organism evidence="2 3">
    <name type="scientific">Ferrimonas pelagia</name>
    <dbReference type="NCBI Taxonomy" id="1177826"/>
    <lineage>
        <taxon>Bacteria</taxon>
        <taxon>Pseudomonadati</taxon>
        <taxon>Pseudomonadota</taxon>
        <taxon>Gammaproteobacteria</taxon>
        <taxon>Alteromonadales</taxon>
        <taxon>Ferrimonadaceae</taxon>
        <taxon>Ferrimonas</taxon>
    </lineage>
</organism>
<keyword evidence="1" id="KW-0812">Transmembrane</keyword>
<sequence>MRWTQAEPMARSIRQGLLFAILADSIRRSILSNKVFGVQSLVKGATQMSTNVSVFRQMIPAIGRFLAVALLLAAATAVIHLEVRWLLGHVGEDSLVEYMQELILAVTVAMFLLLVAKRPAQRGAAVLVGGFFAVLLIREMDSVFDQIVHGFWKYPAVLLAATAIGYAYRHPQTTGMPLVAYSRHSSFGLMIAGMAILMVFSRLFGMGILWNTLMGEQYVRGVKNLAEEGTELLAYCLIFCSSAWYTLSQLADKRSKQPS</sequence>
<comment type="caution">
    <text evidence="2">The sequence shown here is derived from an EMBL/GenBank/DDBJ whole genome shotgun (WGS) entry which is preliminary data.</text>
</comment>
<protein>
    <recommendedName>
        <fullName evidence="4">Intracellular septation protein A</fullName>
    </recommendedName>
</protein>
<accession>A0ABP9E944</accession>
<proteinExistence type="predicted"/>
<evidence type="ECO:0000313" key="3">
    <source>
        <dbReference type="Proteomes" id="UP001499988"/>
    </source>
</evidence>
<evidence type="ECO:0000256" key="1">
    <source>
        <dbReference type="SAM" id="Phobius"/>
    </source>
</evidence>
<name>A0ABP9E944_9GAMM</name>
<evidence type="ECO:0008006" key="4">
    <source>
        <dbReference type="Google" id="ProtNLM"/>
    </source>
</evidence>
<feature type="transmembrane region" description="Helical" evidence="1">
    <location>
        <begin position="65"/>
        <end position="86"/>
    </location>
</feature>
<evidence type="ECO:0000313" key="2">
    <source>
        <dbReference type="EMBL" id="GAA4872124.1"/>
    </source>
</evidence>
<gene>
    <name evidence="2" type="ORF">GCM10023333_01120</name>
</gene>
<feature type="transmembrane region" description="Helical" evidence="1">
    <location>
        <begin position="98"/>
        <end position="116"/>
    </location>
</feature>
<dbReference type="Proteomes" id="UP001499988">
    <property type="component" value="Unassembled WGS sequence"/>
</dbReference>
<feature type="transmembrane region" description="Helical" evidence="1">
    <location>
        <begin position="152"/>
        <end position="168"/>
    </location>
</feature>
<feature type="transmembrane region" description="Helical" evidence="1">
    <location>
        <begin position="189"/>
        <end position="212"/>
    </location>
</feature>
<keyword evidence="1" id="KW-1133">Transmembrane helix</keyword>
<feature type="transmembrane region" description="Helical" evidence="1">
    <location>
        <begin position="232"/>
        <end position="251"/>
    </location>
</feature>
<reference evidence="3" key="1">
    <citation type="journal article" date="2019" name="Int. J. Syst. Evol. Microbiol.">
        <title>The Global Catalogue of Microorganisms (GCM) 10K type strain sequencing project: providing services to taxonomists for standard genome sequencing and annotation.</title>
        <authorList>
            <consortium name="The Broad Institute Genomics Platform"/>
            <consortium name="The Broad Institute Genome Sequencing Center for Infectious Disease"/>
            <person name="Wu L."/>
            <person name="Ma J."/>
        </authorList>
    </citation>
    <scope>NUCLEOTIDE SEQUENCE [LARGE SCALE GENOMIC DNA]</scope>
    <source>
        <strain evidence="3">JCM 18401</strain>
    </source>
</reference>